<evidence type="ECO:0000313" key="4">
    <source>
        <dbReference type="EMBL" id="MBC5845049.1"/>
    </source>
</evidence>
<evidence type="ECO:0000259" key="2">
    <source>
        <dbReference type="PROSITE" id="PS50110"/>
    </source>
</evidence>
<dbReference type="PANTHER" id="PTHR37299">
    <property type="entry name" value="TRANSCRIPTIONAL REGULATOR-RELATED"/>
    <property type="match status" value="1"/>
</dbReference>
<dbReference type="PANTHER" id="PTHR37299:SF1">
    <property type="entry name" value="STAGE 0 SPORULATION PROTEIN A HOMOLOG"/>
    <property type="match status" value="1"/>
</dbReference>
<protein>
    <submittedName>
        <fullName evidence="4">Response regulator transcription factor</fullName>
    </submittedName>
</protein>
<dbReference type="InterPro" id="IPR046947">
    <property type="entry name" value="LytR-like"/>
</dbReference>
<dbReference type="Pfam" id="PF00072">
    <property type="entry name" value="Response_reg"/>
    <property type="match status" value="1"/>
</dbReference>
<keyword evidence="1" id="KW-0597">Phosphoprotein</keyword>
<dbReference type="SMART" id="SM00448">
    <property type="entry name" value="REC"/>
    <property type="match status" value="1"/>
</dbReference>
<proteinExistence type="predicted"/>
<dbReference type="InterPro" id="IPR007492">
    <property type="entry name" value="LytTR_DNA-bd_dom"/>
</dbReference>
<organism evidence="4 5">
    <name type="scientific">Flavobacterium muglaense</name>
    <dbReference type="NCBI Taxonomy" id="2764716"/>
    <lineage>
        <taxon>Bacteria</taxon>
        <taxon>Pseudomonadati</taxon>
        <taxon>Bacteroidota</taxon>
        <taxon>Flavobacteriia</taxon>
        <taxon>Flavobacteriales</taxon>
        <taxon>Flavobacteriaceae</taxon>
        <taxon>Flavobacterium</taxon>
    </lineage>
</organism>
<dbReference type="PROSITE" id="PS50930">
    <property type="entry name" value="HTH_LYTTR"/>
    <property type="match status" value="1"/>
</dbReference>
<feature type="domain" description="Response regulatory" evidence="2">
    <location>
        <begin position="3"/>
        <end position="114"/>
    </location>
</feature>
<dbReference type="Proteomes" id="UP000641454">
    <property type="component" value="Unassembled WGS sequence"/>
</dbReference>
<name>A0A923N0G5_9FLAO</name>
<feature type="domain" description="HTH LytTR-type" evidence="3">
    <location>
        <begin position="136"/>
        <end position="203"/>
    </location>
</feature>
<dbReference type="RefSeq" id="WP_187019140.1">
    <property type="nucleotide sequence ID" value="NZ_JACRUK010000027.1"/>
</dbReference>
<reference evidence="4 5" key="1">
    <citation type="submission" date="2020-08" db="EMBL/GenBank/DDBJ databases">
        <title>Description of novel Flavobacterium F-392 isolate.</title>
        <authorList>
            <person name="Saticioglu I.B."/>
            <person name="Duman M."/>
            <person name="Altun S."/>
        </authorList>
    </citation>
    <scope>NUCLEOTIDE SEQUENCE [LARGE SCALE GENOMIC DNA]</scope>
    <source>
        <strain evidence="4 5">F-392</strain>
    </source>
</reference>
<accession>A0A923N0G5</accession>
<evidence type="ECO:0000313" key="5">
    <source>
        <dbReference type="Proteomes" id="UP000641454"/>
    </source>
</evidence>
<dbReference type="PROSITE" id="PS50110">
    <property type="entry name" value="RESPONSE_REGULATORY"/>
    <property type="match status" value="1"/>
</dbReference>
<evidence type="ECO:0000256" key="1">
    <source>
        <dbReference type="PROSITE-ProRule" id="PRU00169"/>
    </source>
</evidence>
<comment type="caution">
    <text evidence="4">The sequence shown here is derived from an EMBL/GenBank/DDBJ whole genome shotgun (WGS) entry which is preliminary data.</text>
</comment>
<dbReference type="SUPFAM" id="SSF52172">
    <property type="entry name" value="CheY-like"/>
    <property type="match status" value="1"/>
</dbReference>
<gene>
    <name evidence="4" type="ORF">H8R25_11425</name>
</gene>
<dbReference type="AlphaFoldDB" id="A0A923N0G5"/>
<dbReference type="SMART" id="SM00850">
    <property type="entry name" value="LytTR"/>
    <property type="match status" value="1"/>
</dbReference>
<keyword evidence="5" id="KW-1185">Reference proteome</keyword>
<dbReference type="GO" id="GO:0003677">
    <property type="term" value="F:DNA binding"/>
    <property type="evidence" value="ECO:0007669"/>
    <property type="project" value="InterPro"/>
</dbReference>
<dbReference type="GO" id="GO:0000156">
    <property type="term" value="F:phosphorelay response regulator activity"/>
    <property type="evidence" value="ECO:0007669"/>
    <property type="project" value="InterPro"/>
</dbReference>
<dbReference type="InterPro" id="IPR011006">
    <property type="entry name" value="CheY-like_superfamily"/>
</dbReference>
<feature type="modified residue" description="4-aspartylphosphate" evidence="1">
    <location>
        <position position="54"/>
    </location>
</feature>
<dbReference type="Pfam" id="PF04397">
    <property type="entry name" value="LytTR"/>
    <property type="match status" value="1"/>
</dbReference>
<sequence>MIKCIVIDDEQPAIDIMKHYISKIPELDLIGTYNNPLIGMQEIKKKNVVLVFLDIQMEEMTGLEVMNIISENVKVILCTAYPQFALNGYDLDAIDYLLKPISFDRFSKAVKKALSTIPVNSSVNNLVTLDENHIFIKTEQKGKLIKIYFKDVYYIEAMGNYIAFHQSKNKIMAYSTLKDLVDILPTHTFMRVHKSYIVALPKITMIENGFVALSNGHRISIGANYKEVFMAKLKFKML</sequence>
<dbReference type="InterPro" id="IPR001789">
    <property type="entry name" value="Sig_transdc_resp-reg_receiver"/>
</dbReference>
<dbReference type="Gene3D" id="3.40.50.2300">
    <property type="match status" value="1"/>
</dbReference>
<evidence type="ECO:0000259" key="3">
    <source>
        <dbReference type="PROSITE" id="PS50930"/>
    </source>
</evidence>
<dbReference type="Gene3D" id="2.40.50.1020">
    <property type="entry name" value="LytTr DNA-binding domain"/>
    <property type="match status" value="1"/>
</dbReference>
<dbReference type="EMBL" id="JACRUL010000027">
    <property type="protein sequence ID" value="MBC5845049.1"/>
    <property type="molecule type" value="Genomic_DNA"/>
</dbReference>